<evidence type="ECO:0000313" key="5">
    <source>
        <dbReference type="Proteomes" id="UP001597010"/>
    </source>
</evidence>
<dbReference type="PANTHER" id="PTHR43353">
    <property type="entry name" value="SUCCINATE-SEMIALDEHYDE DEHYDROGENASE, MITOCHONDRIAL"/>
    <property type="match status" value="1"/>
</dbReference>
<dbReference type="Gene3D" id="3.40.605.10">
    <property type="entry name" value="Aldehyde Dehydrogenase, Chain A, domain 1"/>
    <property type="match status" value="1"/>
</dbReference>
<evidence type="ECO:0000256" key="1">
    <source>
        <dbReference type="ARBA" id="ARBA00009986"/>
    </source>
</evidence>
<comment type="similarity">
    <text evidence="1">Belongs to the aldehyde dehydrogenase family.</text>
</comment>
<dbReference type="Proteomes" id="UP001597010">
    <property type="component" value="Unassembled WGS sequence"/>
</dbReference>
<dbReference type="InterPro" id="IPR016161">
    <property type="entry name" value="Ald_DH/histidinol_DH"/>
</dbReference>
<dbReference type="InterPro" id="IPR016160">
    <property type="entry name" value="Ald_DH_CS_CYS"/>
</dbReference>
<dbReference type="PANTHER" id="PTHR43353:SF5">
    <property type="entry name" value="SUCCINATE-SEMIALDEHYDE DEHYDROGENASE, MITOCHONDRIAL"/>
    <property type="match status" value="1"/>
</dbReference>
<organism evidence="4 5">
    <name type="scientific">Mucilaginibacter litoreus</name>
    <dbReference type="NCBI Taxonomy" id="1048221"/>
    <lineage>
        <taxon>Bacteria</taxon>
        <taxon>Pseudomonadati</taxon>
        <taxon>Bacteroidota</taxon>
        <taxon>Sphingobacteriia</taxon>
        <taxon>Sphingobacteriales</taxon>
        <taxon>Sphingobacteriaceae</taxon>
        <taxon>Mucilaginibacter</taxon>
    </lineage>
</organism>
<dbReference type="SUPFAM" id="SSF53720">
    <property type="entry name" value="ALDH-like"/>
    <property type="match status" value="1"/>
</dbReference>
<evidence type="ECO:0000256" key="2">
    <source>
        <dbReference type="ARBA" id="ARBA00023002"/>
    </source>
</evidence>
<dbReference type="Gene3D" id="3.40.309.10">
    <property type="entry name" value="Aldehyde Dehydrogenase, Chain A, domain 2"/>
    <property type="match status" value="1"/>
</dbReference>
<keyword evidence="2" id="KW-0560">Oxidoreductase</keyword>
<dbReference type="Pfam" id="PF00171">
    <property type="entry name" value="Aldedh"/>
    <property type="match status" value="1"/>
</dbReference>
<dbReference type="RefSeq" id="WP_377118586.1">
    <property type="nucleotide sequence ID" value="NZ_JBHTHZ010000014.1"/>
</dbReference>
<protein>
    <submittedName>
        <fullName evidence="4">NADP-dependent glyceraldehyde-3-phosphate dehydrogenase</fullName>
    </submittedName>
</protein>
<feature type="domain" description="Aldehyde dehydrogenase" evidence="3">
    <location>
        <begin position="62"/>
        <end position="507"/>
    </location>
</feature>
<dbReference type="EMBL" id="JBHTHZ010000014">
    <property type="protein sequence ID" value="MFD0795817.1"/>
    <property type="molecule type" value="Genomic_DNA"/>
</dbReference>
<dbReference type="InterPro" id="IPR050740">
    <property type="entry name" value="Aldehyde_DH_Superfamily"/>
</dbReference>
<dbReference type="PROSITE" id="PS00070">
    <property type="entry name" value="ALDEHYDE_DEHYDR_CYS"/>
    <property type="match status" value="1"/>
</dbReference>
<reference evidence="5" key="1">
    <citation type="journal article" date="2019" name="Int. J. Syst. Evol. Microbiol.">
        <title>The Global Catalogue of Microorganisms (GCM) 10K type strain sequencing project: providing services to taxonomists for standard genome sequencing and annotation.</title>
        <authorList>
            <consortium name="The Broad Institute Genomics Platform"/>
            <consortium name="The Broad Institute Genome Sequencing Center for Infectious Disease"/>
            <person name="Wu L."/>
            <person name="Ma J."/>
        </authorList>
    </citation>
    <scope>NUCLEOTIDE SEQUENCE [LARGE SCALE GENOMIC DNA]</scope>
    <source>
        <strain evidence="5">CCUG 61484</strain>
    </source>
</reference>
<dbReference type="InterPro" id="IPR016163">
    <property type="entry name" value="Ald_DH_C"/>
</dbReference>
<evidence type="ECO:0000259" key="3">
    <source>
        <dbReference type="Pfam" id="PF00171"/>
    </source>
</evidence>
<dbReference type="InterPro" id="IPR015590">
    <property type="entry name" value="Aldehyde_DH_dom"/>
</dbReference>
<comment type="caution">
    <text evidence="4">The sequence shown here is derived from an EMBL/GenBank/DDBJ whole genome shotgun (WGS) entry which is preliminary data.</text>
</comment>
<accession>A0ABW3AXJ1</accession>
<proteinExistence type="inferred from homology"/>
<dbReference type="CDD" id="cd07082">
    <property type="entry name" value="ALDH_F11_NP-GAPDH"/>
    <property type="match status" value="1"/>
</dbReference>
<dbReference type="InterPro" id="IPR016162">
    <property type="entry name" value="Ald_DH_N"/>
</dbReference>
<sequence length="542" mass="60210">MDNFKDNLRAMFVPEANIPAEHRIEEIHQREYLVNGELRQWSGDVSEVYSPVMIPAADGTLQRKLIGTYPVCTETEAMEALDAALQAYDNGRGEWPTMSIADRIKCMERFVYKMSEQRTLIVKLIMWEIGKSLADAAKEFDRTVEYINATIDELKDIDRQSSRFEMAEGLVAQIRRSPLGVVLCMGPFNYPLNETFTTLIPALIMGNTILFKPPKHGTLLHYPLLAAFRDSFPKGVVNTVYGRGAVVTPGLMATGKINVLAFIGSSKVANDLKKRHPKINRLRAVLSLDAKNAAIVTKDADIKLAVSECILGALSFNGQRCTAIKVIFVHQSIADDFLKLLADTVEAMKPGLPWTEGVKLTPLPEPHKPDYLKDCIDDAIANGAKIVNQHGGITAGSFVFPAVVYPVNEKMKLYREEQFGPIIPVIPFNDIEEPIQYQIDSPHGMQVSIFSNDAKEISALIDPFVNLVSRVNINSQCQRGPDVFPFTGRKDSAEGTLSVHDALRSFSIRSLVAAKLNDTNKQLINEIVNDNDSNFLSTKFIL</sequence>
<evidence type="ECO:0000313" key="4">
    <source>
        <dbReference type="EMBL" id="MFD0795817.1"/>
    </source>
</evidence>
<name>A0ABW3AXJ1_9SPHI</name>
<keyword evidence="5" id="KW-1185">Reference proteome</keyword>
<gene>
    <name evidence="4" type="ORF">ACFQZX_19500</name>
</gene>